<keyword evidence="2" id="KW-1003">Cell membrane</keyword>
<dbReference type="EMBL" id="CP021108">
    <property type="protein sequence ID" value="ARP80265.1"/>
    <property type="molecule type" value="Genomic_DNA"/>
</dbReference>
<evidence type="ECO:0000313" key="10">
    <source>
        <dbReference type="Proteomes" id="UP000194151"/>
    </source>
</evidence>
<evidence type="ECO:0000256" key="6">
    <source>
        <dbReference type="ARBA" id="ARBA00023136"/>
    </source>
</evidence>
<dbReference type="PANTHER" id="PTHR43166:SF6">
    <property type="entry name" value="PHOSPHONATES IMPORT ATP-BINDING PROTEIN PHNC"/>
    <property type="match status" value="1"/>
</dbReference>
<dbReference type="Proteomes" id="UP000194151">
    <property type="component" value="Chromosome"/>
</dbReference>
<dbReference type="InterPro" id="IPR003593">
    <property type="entry name" value="AAA+_ATPase"/>
</dbReference>
<dbReference type="NCBIfam" id="TIGR02315">
    <property type="entry name" value="ABC_phnC"/>
    <property type="match status" value="1"/>
</dbReference>
<evidence type="ECO:0000259" key="8">
    <source>
        <dbReference type="PROSITE" id="PS50893"/>
    </source>
</evidence>
<evidence type="ECO:0000256" key="1">
    <source>
        <dbReference type="ARBA" id="ARBA00022448"/>
    </source>
</evidence>
<accession>A0A1W6YGL6</accession>
<dbReference type="InterPro" id="IPR027417">
    <property type="entry name" value="P-loop_NTPase"/>
</dbReference>
<proteinExistence type="predicted"/>
<keyword evidence="3" id="KW-0547">Nucleotide-binding</keyword>
<dbReference type="GO" id="GO:0016887">
    <property type="term" value="F:ATP hydrolysis activity"/>
    <property type="evidence" value="ECO:0007669"/>
    <property type="project" value="InterPro"/>
</dbReference>
<dbReference type="InterPro" id="IPR017871">
    <property type="entry name" value="ABC_transporter-like_CS"/>
</dbReference>
<dbReference type="KEGG" id="bgv:CAL12_05075"/>
<keyword evidence="5" id="KW-1278">Translocase</keyword>
<dbReference type="PANTHER" id="PTHR43166">
    <property type="entry name" value="AMINO ACID IMPORT ATP-BINDING PROTEIN"/>
    <property type="match status" value="1"/>
</dbReference>
<dbReference type="CDD" id="cd03256">
    <property type="entry name" value="ABC_PhnC_transporter"/>
    <property type="match status" value="1"/>
</dbReference>
<dbReference type="Pfam" id="PF00005">
    <property type="entry name" value="ABC_tran"/>
    <property type="match status" value="1"/>
</dbReference>
<dbReference type="InterPro" id="IPR012693">
    <property type="entry name" value="ABC_transpr_PhnC"/>
</dbReference>
<dbReference type="PROSITE" id="PS50893">
    <property type="entry name" value="ABC_TRANSPORTER_2"/>
    <property type="match status" value="1"/>
</dbReference>
<dbReference type="InterPro" id="IPR003439">
    <property type="entry name" value="ABC_transporter-like_ATP-bd"/>
</dbReference>
<dbReference type="GO" id="GO:0005524">
    <property type="term" value="F:ATP binding"/>
    <property type="evidence" value="ECO:0007669"/>
    <property type="project" value="UniProtKB-KW"/>
</dbReference>
<dbReference type="GO" id="GO:0015416">
    <property type="term" value="F:ABC-type phosphonate transporter activity"/>
    <property type="evidence" value="ECO:0007669"/>
    <property type="project" value="InterPro"/>
</dbReference>
<dbReference type="AlphaFoldDB" id="A0A1W6YGL6"/>
<protein>
    <submittedName>
        <fullName evidence="9">Phosphonate ABC transporter ATP-binding protein</fullName>
    </submittedName>
</protein>
<dbReference type="InterPro" id="IPR050086">
    <property type="entry name" value="MetN_ABC_transporter-like"/>
</dbReference>
<dbReference type="SMART" id="SM00382">
    <property type="entry name" value="AAA"/>
    <property type="match status" value="1"/>
</dbReference>
<dbReference type="Gene3D" id="3.40.50.300">
    <property type="entry name" value="P-loop containing nucleotide triphosphate hydrolases"/>
    <property type="match status" value="1"/>
</dbReference>
<evidence type="ECO:0000256" key="5">
    <source>
        <dbReference type="ARBA" id="ARBA00022967"/>
    </source>
</evidence>
<keyword evidence="4 9" id="KW-0067">ATP-binding</keyword>
<dbReference type="SUPFAM" id="SSF52540">
    <property type="entry name" value="P-loop containing nucleoside triphosphate hydrolases"/>
    <property type="match status" value="1"/>
</dbReference>
<evidence type="ECO:0000256" key="3">
    <source>
        <dbReference type="ARBA" id="ARBA00022741"/>
    </source>
</evidence>
<keyword evidence="6" id="KW-0472">Membrane</keyword>
<evidence type="ECO:0000256" key="2">
    <source>
        <dbReference type="ARBA" id="ARBA00022475"/>
    </source>
</evidence>
<name>A0A1W6YGL6_9BORD</name>
<reference evidence="9 10" key="1">
    <citation type="submission" date="2017-05" db="EMBL/GenBank/DDBJ databases">
        <title>Complete and WGS of Bordetella genogroups.</title>
        <authorList>
            <person name="Spilker T."/>
            <person name="LiPuma J."/>
        </authorList>
    </citation>
    <scope>NUCLEOTIDE SEQUENCE [LARGE SCALE GENOMIC DNA]</scope>
    <source>
        <strain evidence="9 10">AU19157</strain>
    </source>
</reference>
<evidence type="ECO:0000256" key="7">
    <source>
        <dbReference type="SAM" id="MobiDB-lite"/>
    </source>
</evidence>
<gene>
    <name evidence="9" type="ORF">CAL12_05075</name>
</gene>
<dbReference type="PROSITE" id="PS00211">
    <property type="entry name" value="ABC_TRANSPORTER_1"/>
    <property type="match status" value="1"/>
</dbReference>
<feature type="domain" description="ABC transporter" evidence="8">
    <location>
        <begin position="31"/>
        <end position="279"/>
    </location>
</feature>
<dbReference type="STRING" id="1416806.CAL12_05075"/>
<feature type="region of interest" description="Disordered" evidence="7">
    <location>
        <begin position="284"/>
        <end position="311"/>
    </location>
</feature>
<sequence length="311" mass="33505">MFYYMVTRLSLAVSRLSASYECGPTAMTYAIEVRGLSKSFRAGQKALDDVTLQVRDGEMVALLGASGSGKSTLLRHLAGFVAGDAGASEIRVNGDLIQRNGRISRDVRRARAGIGFVFQQFNLVGRLPVITNVLAGMLPRVPLYRSLLRWFLRAEVQVGLDALAQVGIEGHAFQRASNLSGGQQQRAAIARTLVQNARTILADEPIASLDPESSRRVMDTLAQINRSRGVAVVVSLHQVDVAMRYCPRVVALRHGKVVYDGPSAQLTAQMLRDLYGAELDELMPSAQPQDGVPAEGAAPQPSLGRPQLAAA</sequence>
<organism evidence="9 10">
    <name type="scientific">Bordetella genomosp. 8</name>
    <dbReference type="NCBI Taxonomy" id="1416806"/>
    <lineage>
        <taxon>Bacteria</taxon>
        <taxon>Pseudomonadati</taxon>
        <taxon>Pseudomonadota</taxon>
        <taxon>Betaproteobacteria</taxon>
        <taxon>Burkholderiales</taxon>
        <taxon>Alcaligenaceae</taxon>
        <taxon>Bordetella</taxon>
    </lineage>
</organism>
<keyword evidence="10" id="KW-1185">Reference proteome</keyword>
<keyword evidence="1" id="KW-0813">Transport</keyword>
<evidence type="ECO:0000313" key="9">
    <source>
        <dbReference type="EMBL" id="ARP80265.1"/>
    </source>
</evidence>
<evidence type="ECO:0000256" key="4">
    <source>
        <dbReference type="ARBA" id="ARBA00022840"/>
    </source>
</evidence>
<dbReference type="GO" id="GO:0016020">
    <property type="term" value="C:membrane"/>
    <property type="evidence" value="ECO:0007669"/>
    <property type="project" value="InterPro"/>
</dbReference>